<name>A0ACC1BWD2_9ROSI</name>
<organism evidence="1 2">
    <name type="scientific">Pistacia atlantica</name>
    <dbReference type="NCBI Taxonomy" id="434234"/>
    <lineage>
        <taxon>Eukaryota</taxon>
        <taxon>Viridiplantae</taxon>
        <taxon>Streptophyta</taxon>
        <taxon>Embryophyta</taxon>
        <taxon>Tracheophyta</taxon>
        <taxon>Spermatophyta</taxon>
        <taxon>Magnoliopsida</taxon>
        <taxon>eudicotyledons</taxon>
        <taxon>Gunneridae</taxon>
        <taxon>Pentapetalae</taxon>
        <taxon>rosids</taxon>
        <taxon>malvids</taxon>
        <taxon>Sapindales</taxon>
        <taxon>Anacardiaceae</taxon>
        <taxon>Pistacia</taxon>
    </lineage>
</organism>
<evidence type="ECO:0000313" key="2">
    <source>
        <dbReference type="Proteomes" id="UP001164250"/>
    </source>
</evidence>
<protein>
    <submittedName>
        <fullName evidence="1">Uncharacterized protein</fullName>
    </submittedName>
</protein>
<comment type="caution">
    <text evidence="1">The sequence shown here is derived from an EMBL/GenBank/DDBJ whole genome shotgun (WGS) entry which is preliminary data.</text>
</comment>
<reference evidence="2" key="1">
    <citation type="journal article" date="2023" name="G3 (Bethesda)">
        <title>Genome assembly and association tests identify interacting loci associated with vigor, precocity, and sex in interspecific pistachio rootstocks.</title>
        <authorList>
            <person name="Palmer W."/>
            <person name="Jacygrad E."/>
            <person name="Sagayaradj S."/>
            <person name="Cavanaugh K."/>
            <person name="Han R."/>
            <person name="Bertier L."/>
            <person name="Beede B."/>
            <person name="Kafkas S."/>
            <person name="Golino D."/>
            <person name="Preece J."/>
            <person name="Michelmore R."/>
        </authorList>
    </citation>
    <scope>NUCLEOTIDE SEQUENCE [LARGE SCALE GENOMIC DNA]</scope>
</reference>
<dbReference type="Proteomes" id="UP001164250">
    <property type="component" value="Chromosome 3"/>
</dbReference>
<evidence type="ECO:0000313" key="1">
    <source>
        <dbReference type="EMBL" id="KAJ0103384.1"/>
    </source>
</evidence>
<gene>
    <name evidence="1" type="ORF">Patl1_03812</name>
</gene>
<dbReference type="EMBL" id="CM047899">
    <property type="protein sequence ID" value="KAJ0103384.1"/>
    <property type="molecule type" value="Genomic_DNA"/>
</dbReference>
<sequence length="368" mass="41244">MGEPGKMLVSLVGLRGSVPHPVPVEGISDKICAAIKIRHALPNGRPGSRTIISSRKGDVASYCAKPWNHMYSLEALTWDEGWELSVIRPSEEIISLYAWLAVLQRDLLGRVRSCRVQTLVREVIISKSEEDNFSQGRAYLVFVPSSHLGERVVINYCLESHLTALGLDLEDAALECFPHEIDACTLLRYLSLRNTKIHSVPRSESLQKLSLVKASKKIIRELGNLVQLTKLGITKLESGHGKDLCASIQNMEDLSSLHVSSKNEEEFLAVNDVNRPPRLPCSLYLGDHLQYIPQWISSVHSLAKICLKGSKLLNCPLEAIQALPSSLELRLVDVYIGEELKFKSNRFQKLVILEIEQFNELHRVVVEE</sequence>
<accession>A0ACC1BWD2</accession>
<keyword evidence="2" id="KW-1185">Reference proteome</keyword>
<proteinExistence type="predicted"/>